<protein>
    <submittedName>
        <fullName evidence="8">Iron complex transport system substrate-binding protein</fullName>
    </submittedName>
</protein>
<dbReference type="SUPFAM" id="SSF53807">
    <property type="entry name" value="Helical backbone' metal receptor"/>
    <property type="match status" value="1"/>
</dbReference>
<evidence type="ECO:0000313" key="8">
    <source>
        <dbReference type="EMBL" id="SHJ36588.1"/>
    </source>
</evidence>
<dbReference type="InterPro" id="IPR051313">
    <property type="entry name" value="Bact_iron-sidero_bind"/>
</dbReference>
<gene>
    <name evidence="8" type="ORF">SAMN05444142_10116</name>
</gene>
<dbReference type="AlphaFoldDB" id="A0A1H0D5G9"/>
<feature type="chain" id="PRO_5015064469" evidence="6">
    <location>
        <begin position="21"/>
        <end position="301"/>
    </location>
</feature>
<evidence type="ECO:0000256" key="1">
    <source>
        <dbReference type="ARBA" id="ARBA00004196"/>
    </source>
</evidence>
<comment type="similarity">
    <text evidence="2">Belongs to the bacterial solute-binding protein 8 family.</text>
</comment>
<feature type="signal peptide" evidence="6">
    <location>
        <begin position="1"/>
        <end position="20"/>
    </location>
</feature>
<dbReference type="Pfam" id="PF01497">
    <property type="entry name" value="Peripla_BP_2"/>
    <property type="match status" value="1"/>
</dbReference>
<keyword evidence="5 6" id="KW-0732">Signal</keyword>
<dbReference type="RefSeq" id="WP_149787062.1">
    <property type="nucleotide sequence ID" value="NZ_FNIO01000001.1"/>
</dbReference>
<comment type="subcellular location">
    <subcellularLocation>
        <location evidence="1">Cell envelope</location>
    </subcellularLocation>
</comment>
<name>A0A1H0D5G9_9RHOB</name>
<evidence type="ECO:0000256" key="3">
    <source>
        <dbReference type="ARBA" id="ARBA00022448"/>
    </source>
</evidence>
<keyword evidence="4" id="KW-0408">Iron</keyword>
<dbReference type="PANTHER" id="PTHR30532">
    <property type="entry name" value="IRON III DICITRATE-BINDING PERIPLASMIC PROTEIN"/>
    <property type="match status" value="1"/>
</dbReference>
<dbReference type="PROSITE" id="PS50983">
    <property type="entry name" value="FE_B12_PBP"/>
    <property type="match status" value="1"/>
</dbReference>
<proteinExistence type="inferred from homology"/>
<keyword evidence="4" id="KW-0410">Iron transport</keyword>
<evidence type="ECO:0000256" key="2">
    <source>
        <dbReference type="ARBA" id="ARBA00008814"/>
    </source>
</evidence>
<evidence type="ECO:0000313" key="9">
    <source>
        <dbReference type="Proteomes" id="UP000324252"/>
    </source>
</evidence>
<dbReference type="Gene3D" id="3.40.50.1980">
    <property type="entry name" value="Nitrogenase molybdenum iron protein domain"/>
    <property type="match status" value="2"/>
</dbReference>
<keyword evidence="9" id="KW-1185">Reference proteome</keyword>
<accession>A0A1H0D5G9</accession>
<dbReference type="InterPro" id="IPR033870">
    <property type="entry name" value="FatB"/>
</dbReference>
<reference evidence="8 9" key="1">
    <citation type="submission" date="2016-11" db="EMBL/GenBank/DDBJ databases">
        <authorList>
            <person name="Varghese N."/>
            <person name="Submissions S."/>
        </authorList>
    </citation>
    <scope>NUCLEOTIDE SEQUENCE [LARGE SCALE GENOMIC DNA]</scope>
    <source>
        <strain evidence="8 9">DSM 29620</strain>
    </source>
</reference>
<evidence type="ECO:0000259" key="7">
    <source>
        <dbReference type="PROSITE" id="PS50983"/>
    </source>
</evidence>
<dbReference type="EMBL" id="FQZZ01000001">
    <property type="protein sequence ID" value="SHJ36588.1"/>
    <property type="molecule type" value="Genomic_DNA"/>
</dbReference>
<keyword evidence="4" id="KW-0406">Ion transport</keyword>
<dbReference type="PANTHER" id="PTHR30532:SF28">
    <property type="entry name" value="PETROBACTIN-BINDING PROTEIN YCLQ"/>
    <property type="match status" value="1"/>
</dbReference>
<dbReference type="CDD" id="cd01140">
    <property type="entry name" value="FatB"/>
    <property type="match status" value="1"/>
</dbReference>
<evidence type="ECO:0000256" key="6">
    <source>
        <dbReference type="SAM" id="SignalP"/>
    </source>
</evidence>
<dbReference type="OrthoDB" id="63946at2"/>
<dbReference type="GO" id="GO:1901678">
    <property type="term" value="P:iron coordination entity transport"/>
    <property type="evidence" value="ECO:0007669"/>
    <property type="project" value="UniProtKB-ARBA"/>
</dbReference>
<evidence type="ECO:0000256" key="5">
    <source>
        <dbReference type="ARBA" id="ARBA00022729"/>
    </source>
</evidence>
<sequence length="301" mass="30718">MRMSLFGALFAAAFAGPVQAQDVTVQTATGPAEVAANPETVAVFDIAALDTLNAMGVPVAGVPSPVYLEALEDLAATAQTVGTLFEPDFEELAVMRPDLIVVGNRSSVQTGALERIAPVIDMTIGGENLVEQARARIRAYGAIFSAGDKAEALIGTIDARLDDARSAVAGKGNALILLASGGKISAYGAGSRFGWLHTDLGLPEAVGGLEAENHGQSVSFEFVADADPDWLLVIDRGAAVGAEGEAAAATLDNPLIARTTAARKGQIVYLDAVPLYIAGGGAGSLMHTLDEVVAAFGDAEG</sequence>
<feature type="domain" description="Fe/B12 periplasmic-binding" evidence="7">
    <location>
        <begin position="40"/>
        <end position="300"/>
    </location>
</feature>
<dbReference type="GO" id="GO:0030288">
    <property type="term" value="C:outer membrane-bounded periplasmic space"/>
    <property type="evidence" value="ECO:0007669"/>
    <property type="project" value="TreeGrafter"/>
</dbReference>
<evidence type="ECO:0000256" key="4">
    <source>
        <dbReference type="ARBA" id="ARBA00022496"/>
    </source>
</evidence>
<keyword evidence="3" id="KW-0813">Transport</keyword>
<dbReference type="Proteomes" id="UP000324252">
    <property type="component" value="Unassembled WGS sequence"/>
</dbReference>
<dbReference type="InterPro" id="IPR002491">
    <property type="entry name" value="ABC_transptr_periplasmic_BD"/>
</dbReference>
<organism evidence="8 9">
    <name type="scientific">Lutimaribacter pacificus</name>
    <dbReference type="NCBI Taxonomy" id="391948"/>
    <lineage>
        <taxon>Bacteria</taxon>
        <taxon>Pseudomonadati</taxon>
        <taxon>Pseudomonadota</taxon>
        <taxon>Alphaproteobacteria</taxon>
        <taxon>Rhodobacterales</taxon>
        <taxon>Roseobacteraceae</taxon>
        <taxon>Lutimaribacter</taxon>
    </lineage>
</organism>